<dbReference type="Gramene" id="AET3Gv20531200.1">
    <property type="protein sequence ID" value="AET3Gv20531200.1"/>
    <property type="gene ID" value="AET3Gv20531200"/>
</dbReference>
<keyword evidence="3" id="KW-1185">Reference proteome</keyword>
<reference evidence="2" key="3">
    <citation type="journal article" date="2017" name="Nature">
        <title>Genome sequence of the progenitor of the wheat D genome Aegilops tauschii.</title>
        <authorList>
            <person name="Luo M.C."/>
            <person name="Gu Y.Q."/>
            <person name="Puiu D."/>
            <person name="Wang H."/>
            <person name="Twardziok S.O."/>
            <person name="Deal K.R."/>
            <person name="Huo N."/>
            <person name="Zhu T."/>
            <person name="Wang L."/>
            <person name="Wang Y."/>
            <person name="McGuire P.E."/>
            <person name="Liu S."/>
            <person name="Long H."/>
            <person name="Ramasamy R.K."/>
            <person name="Rodriguez J.C."/>
            <person name="Van S.L."/>
            <person name="Yuan L."/>
            <person name="Wang Z."/>
            <person name="Xia Z."/>
            <person name="Xiao L."/>
            <person name="Anderson O.D."/>
            <person name="Ouyang S."/>
            <person name="Liang Y."/>
            <person name="Zimin A.V."/>
            <person name="Pertea G."/>
            <person name="Qi P."/>
            <person name="Bennetzen J.L."/>
            <person name="Dai X."/>
            <person name="Dawson M.W."/>
            <person name="Muller H.G."/>
            <person name="Kugler K."/>
            <person name="Rivarola-Duarte L."/>
            <person name="Spannagl M."/>
            <person name="Mayer K.F.X."/>
            <person name="Lu F.H."/>
            <person name="Bevan M.W."/>
            <person name="Leroy P."/>
            <person name="Li P."/>
            <person name="You F.M."/>
            <person name="Sun Q."/>
            <person name="Liu Z."/>
            <person name="Lyons E."/>
            <person name="Wicker T."/>
            <person name="Salzberg S.L."/>
            <person name="Devos K.M."/>
            <person name="Dvorak J."/>
        </authorList>
    </citation>
    <scope>NUCLEOTIDE SEQUENCE [LARGE SCALE GENOMIC DNA]</scope>
    <source>
        <strain evidence="2">cv. AL8/78</strain>
    </source>
</reference>
<sequence>KKNPTKINQRKKPRARPAGCPRARTTLAALALHPFSAALALASRIEASECPRSLHYLRSAPPIRSPRHRSLRRRRYRRYYPLQEPPPIPFRSRRRSP</sequence>
<reference evidence="2" key="4">
    <citation type="submission" date="2019-03" db="UniProtKB">
        <authorList>
            <consortium name="EnsemblPlants"/>
        </authorList>
    </citation>
    <scope>IDENTIFICATION</scope>
</reference>
<feature type="region of interest" description="Disordered" evidence="1">
    <location>
        <begin position="59"/>
        <end position="97"/>
    </location>
</feature>
<dbReference type="Proteomes" id="UP000015105">
    <property type="component" value="Chromosome 3D"/>
</dbReference>
<reference evidence="3" key="2">
    <citation type="journal article" date="2017" name="Nat. Plants">
        <title>The Aegilops tauschii genome reveals multiple impacts of transposons.</title>
        <authorList>
            <person name="Zhao G."/>
            <person name="Zou C."/>
            <person name="Li K."/>
            <person name="Wang K."/>
            <person name="Li T."/>
            <person name="Gao L."/>
            <person name="Zhang X."/>
            <person name="Wang H."/>
            <person name="Yang Z."/>
            <person name="Liu X."/>
            <person name="Jiang W."/>
            <person name="Mao L."/>
            <person name="Kong X."/>
            <person name="Jiao Y."/>
            <person name="Jia J."/>
        </authorList>
    </citation>
    <scope>NUCLEOTIDE SEQUENCE [LARGE SCALE GENOMIC DNA]</scope>
    <source>
        <strain evidence="3">cv. AL8/78</strain>
    </source>
</reference>
<feature type="compositionally biased region" description="Basic residues" evidence="1">
    <location>
        <begin position="1"/>
        <end position="15"/>
    </location>
</feature>
<reference evidence="3" key="1">
    <citation type="journal article" date="2014" name="Science">
        <title>Ancient hybridizations among the ancestral genomes of bread wheat.</title>
        <authorList>
            <consortium name="International Wheat Genome Sequencing Consortium,"/>
            <person name="Marcussen T."/>
            <person name="Sandve S.R."/>
            <person name="Heier L."/>
            <person name="Spannagl M."/>
            <person name="Pfeifer M."/>
            <person name="Jakobsen K.S."/>
            <person name="Wulff B.B."/>
            <person name="Steuernagel B."/>
            <person name="Mayer K.F."/>
            <person name="Olsen O.A."/>
        </authorList>
    </citation>
    <scope>NUCLEOTIDE SEQUENCE [LARGE SCALE GENOMIC DNA]</scope>
    <source>
        <strain evidence="3">cv. AL8/78</strain>
    </source>
</reference>
<name>A0A453F0C7_AEGTS</name>
<dbReference type="AlphaFoldDB" id="A0A453F0C7"/>
<evidence type="ECO:0000313" key="2">
    <source>
        <dbReference type="EnsemblPlants" id="AET3Gv20531200.1"/>
    </source>
</evidence>
<accession>A0A453F0C7</accession>
<protein>
    <submittedName>
        <fullName evidence="2">Uncharacterized protein</fullName>
    </submittedName>
</protein>
<evidence type="ECO:0000256" key="1">
    <source>
        <dbReference type="SAM" id="MobiDB-lite"/>
    </source>
</evidence>
<feature type="region of interest" description="Disordered" evidence="1">
    <location>
        <begin position="1"/>
        <end position="20"/>
    </location>
</feature>
<proteinExistence type="predicted"/>
<organism evidence="2 3">
    <name type="scientific">Aegilops tauschii subsp. strangulata</name>
    <name type="common">Goatgrass</name>
    <dbReference type="NCBI Taxonomy" id="200361"/>
    <lineage>
        <taxon>Eukaryota</taxon>
        <taxon>Viridiplantae</taxon>
        <taxon>Streptophyta</taxon>
        <taxon>Embryophyta</taxon>
        <taxon>Tracheophyta</taxon>
        <taxon>Spermatophyta</taxon>
        <taxon>Magnoliopsida</taxon>
        <taxon>Liliopsida</taxon>
        <taxon>Poales</taxon>
        <taxon>Poaceae</taxon>
        <taxon>BOP clade</taxon>
        <taxon>Pooideae</taxon>
        <taxon>Triticodae</taxon>
        <taxon>Triticeae</taxon>
        <taxon>Triticinae</taxon>
        <taxon>Aegilops</taxon>
    </lineage>
</organism>
<reference evidence="2" key="5">
    <citation type="journal article" date="2021" name="G3 (Bethesda)">
        <title>Aegilops tauschii genome assembly Aet v5.0 features greater sequence contiguity and improved annotation.</title>
        <authorList>
            <person name="Wang L."/>
            <person name="Zhu T."/>
            <person name="Rodriguez J.C."/>
            <person name="Deal K.R."/>
            <person name="Dubcovsky J."/>
            <person name="McGuire P.E."/>
            <person name="Lux T."/>
            <person name="Spannagl M."/>
            <person name="Mayer K.F.X."/>
            <person name="Baldrich P."/>
            <person name="Meyers B.C."/>
            <person name="Huo N."/>
            <person name="Gu Y.Q."/>
            <person name="Zhou H."/>
            <person name="Devos K.M."/>
            <person name="Bennetzen J.L."/>
            <person name="Unver T."/>
            <person name="Budak H."/>
            <person name="Gulick P.J."/>
            <person name="Galiba G."/>
            <person name="Kalapos B."/>
            <person name="Nelson D.R."/>
            <person name="Li P."/>
            <person name="You F.M."/>
            <person name="Luo M.C."/>
            <person name="Dvorak J."/>
        </authorList>
    </citation>
    <scope>NUCLEOTIDE SEQUENCE [LARGE SCALE GENOMIC DNA]</scope>
    <source>
        <strain evidence="2">cv. AL8/78</strain>
    </source>
</reference>
<evidence type="ECO:0000313" key="3">
    <source>
        <dbReference type="Proteomes" id="UP000015105"/>
    </source>
</evidence>
<feature type="compositionally biased region" description="Basic residues" evidence="1">
    <location>
        <begin position="65"/>
        <end position="78"/>
    </location>
</feature>
<dbReference type="EnsemblPlants" id="AET3Gv20531200.1">
    <property type="protein sequence ID" value="AET3Gv20531200.1"/>
    <property type="gene ID" value="AET3Gv20531200"/>
</dbReference>